<dbReference type="PROSITE" id="PS50110">
    <property type="entry name" value="RESPONSE_REGULATORY"/>
    <property type="match status" value="1"/>
</dbReference>
<evidence type="ECO:0000256" key="1">
    <source>
        <dbReference type="PROSITE-ProRule" id="PRU00169"/>
    </source>
</evidence>
<dbReference type="Proteomes" id="UP000310314">
    <property type="component" value="Unassembled WGS sequence"/>
</dbReference>
<evidence type="ECO:0000259" key="3">
    <source>
        <dbReference type="PROSITE" id="PS50930"/>
    </source>
</evidence>
<dbReference type="SMART" id="SM00448">
    <property type="entry name" value="REC"/>
    <property type="match status" value="1"/>
</dbReference>
<dbReference type="InterPro" id="IPR001789">
    <property type="entry name" value="Sig_transdc_resp-reg_receiver"/>
</dbReference>
<dbReference type="SMART" id="SM00850">
    <property type="entry name" value="LytTR"/>
    <property type="match status" value="1"/>
</dbReference>
<gene>
    <name evidence="4" type="ORF">FEE95_21420</name>
</gene>
<dbReference type="GO" id="GO:0000156">
    <property type="term" value="F:phosphorelay response regulator activity"/>
    <property type="evidence" value="ECO:0007669"/>
    <property type="project" value="InterPro"/>
</dbReference>
<feature type="modified residue" description="4-aspartylphosphate" evidence="1">
    <location>
        <position position="56"/>
    </location>
</feature>
<dbReference type="PANTHER" id="PTHR37299">
    <property type="entry name" value="TRANSCRIPTIONAL REGULATOR-RELATED"/>
    <property type="match status" value="1"/>
</dbReference>
<dbReference type="InterPro" id="IPR046947">
    <property type="entry name" value="LytR-like"/>
</dbReference>
<dbReference type="PANTHER" id="PTHR37299:SF1">
    <property type="entry name" value="STAGE 0 SPORULATION PROTEIN A HOMOLOG"/>
    <property type="match status" value="1"/>
</dbReference>
<sequence length="232" mass="27118">MRPFNCIIIEDEPLALERTKQFAQKVPFLELSATFDNALDGLAFLKTQKVDVLFLDINMDELTGVELLESSKIESQVIITTAYQEYALKSYELNVTDYLLKPFTFNRFLQAANKALDNLNKVGAITTPEFIFVKTENRLEKINLQDILYIEGMRDYRRIHTIDKRIMTLQNFKEFEQIIPPNLVCRVHKSYMVSLSKIDSIERNRIRIADQLIPISETYKTSFFEQISNSKW</sequence>
<organism evidence="4 5">
    <name type="scientific">Maribacter algarum</name>
    <name type="common">ex Zhang et al. 2020</name>
    <dbReference type="NCBI Taxonomy" id="2578118"/>
    <lineage>
        <taxon>Bacteria</taxon>
        <taxon>Pseudomonadati</taxon>
        <taxon>Bacteroidota</taxon>
        <taxon>Flavobacteriia</taxon>
        <taxon>Flavobacteriales</taxon>
        <taxon>Flavobacteriaceae</taxon>
        <taxon>Maribacter</taxon>
    </lineage>
</organism>
<dbReference type="PROSITE" id="PS50930">
    <property type="entry name" value="HTH_LYTTR"/>
    <property type="match status" value="1"/>
</dbReference>
<accession>A0A5S3PDJ0</accession>
<name>A0A5S3PDJ0_9FLAO</name>
<dbReference type="Pfam" id="PF04397">
    <property type="entry name" value="LytTR"/>
    <property type="match status" value="1"/>
</dbReference>
<dbReference type="SUPFAM" id="SSF52172">
    <property type="entry name" value="CheY-like"/>
    <property type="match status" value="1"/>
</dbReference>
<evidence type="ECO:0000259" key="2">
    <source>
        <dbReference type="PROSITE" id="PS50110"/>
    </source>
</evidence>
<protein>
    <submittedName>
        <fullName evidence="4">Response regulator transcription factor</fullName>
    </submittedName>
</protein>
<reference evidence="4 5" key="1">
    <citation type="submission" date="2019-05" db="EMBL/GenBank/DDBJ databases">
        <authorList>
            <person name="Zhang J.-Y."/>
            <person name="Feg X."/>
            <person name="Du Z.-J."/>
        </authorList>
    </citation>
    <scope>NUCLEOTIDE SEQUENCE [LARGE SCALE GENOMIC DNA]</scope>
    <source>
        <strain evidence="4 5">RZ26</strain>
    </source>
</reference>
<evidence type="ECO:0000313" key="4">
    <source>
        <dbReference type="EMBL" id="TMM51979.1"/>
    </source>
</evidence>
<keyword evidence="5" id="KW-1185">Reference proteome</keyword>
<dbReference type="EMBL" id="VATY01000007">
    <property type="protein sequence ID" value="TMM51979.1"/>
    <property type="molecule type" value="Genomic_DNA"/>
</dbReference>
<dbReference type="RefSeq" id="WP_138660097.1">
    <property type="nucleotide sequence ID" value="NZ_VATY01000007.1"/>
</dbReference>
<feature type="domain" description="HTH LytTR-type" evidence="3">
    <location>
        <begin position="131"/>
        <end position="203"/>
    </location>
</feature>
<keyword evidence="1" id="KW-0597">Phosphoprotein</keyword>
<dbReference type="OrthoDB" id="2168082at2"/>
<evidence type="ECO:0000313" key="5">
    <source>
        <dbReference type="Proteomes" id="UP000310314"/>
    </source>
</evidence>
<feature type="domain" description="Response regulatory" evidence="2">
    <location>
        <begin position="5"/>
        <end position="116"/>
    </location>
</feature>
<comment type="caution">
    <text evidence="4">The sequence shown here is derived from an EMBL/GenBank/DDBJ whole genome shotgun (WGS) entry which is preliminary data.</text>
</comment>
<proteinExistence type="predicted"/>
<dbReference type="Gene3D" id="2.40.50.1020">
    <property type="entry name" value="LytTr DNA-binding domain"/>
    <property type="match status" value="1"/>
</dbReference>
<dbReference type="AlphaFoldDB" id="A0A5S3PDJ0"/>
<dbReference type="Gene3D" id="3.40.50.2300">
    <property type="match status" value="1"/>
</dbReference>
<dbReference type="InterPro" id="IPR007492">
    <property type="entry name" value="LytTR_DNA-bd_dom"/>
</dbReference>
<dbReference type="Pfam" id="PF00072">
    <property type="entry name" value="Response_reg"/>
    <property type="match status" value="1"/>
</dbReference>
<dbReference type="InterPro" id="IPR011006">
    <property type="entry name" value="CheY-like_superfamily"/>
</dbReference>
<dbReference type="GO" id="GO:0003677">
    <property type="term" value="F:DNA binding"/>
    <property type="evidence" value="ECO:0007669"/>
    <property type="project" value="InterPro"/>
</dbReference>